<feature type="signal peptide" evidence="2">
    <location>
        <begin position="1"/>
        <end position="23"/>
    </location>
</feature>
<dbReference type="Pfam" id="PF13505">
    <property type="entry name" value="OMP_b-brl"/>
    <property type="match status" value="1"/>
</dbReference>
<dbReference type="AlphaFoldDB" id="A0A933W2S8"/>
<accession>A0A933W2S8</accession>
<gene>
    <name evidence="4" type="ORF">HZA61_12975</name>
</gene>
<name>A0A933W2S8_UNCEI</name>
<evidence type="ECO:0000256" key="1">
    <source>
        <dbReference type="ARBA" id="ARBA00022729"/>
    </source>
</evidence>
<sequence>MKRVRVLVLTFVMLAGFALSASAASIVLPRAGQVGVGVAGQWGALTKGGKLGAEFGNGPGLSVRLRYRMRYERGIGLSFDTQSLDSRSPSRKETAFLGFENDLDPTLVRDRLVMNSAGFDLYQYFGTRKKTVKQLNAGLGITQVSARLSNGEVQYPLGGDGFYLSAGAGLEKFVYRSWAVTLDGRYQAIFHDAKVNQGAQVSLGMIFYAAY</sequence>
<keyword evidence="1 2" id="KW-0732">Signal</keyword>
<dbReference type="InterPro" id="IPR027385">
    <property type="entry name" value="Beta-barrel_OMP"/>
</dbReference>
<feature type="domain" description="Outer membrane protein beta-barrel" evidence="3">
    <location>
        <begin position="11"/>
        <end position="207"/>
    </location>
</feature>
<reference evidence="4" key="1">
    <citation type="submission" date="2020-07" db="EMBL/GenBank/DDBJ databases">
        <title>Huge and variable diversity of episymbiotic CPR bacteria and DPANN archaea in groundwater ecosystems.</title>
        <authorList>
            <person name="He C.Y."/>
            <person name="Keren R."/>
            <person name="Whittaker M."/>
            <person name="Farag I.F."/>
            <person name="Doudna J."/>
            <person name="Cate J.H.D."/>
            <person name="Banfield J.F."/>
        </authorList>
    </citation>
    <scope>NUCLEOTIDE SEQUENCE</scope>
    <source>
        <strain evidence="4">NC_groundwater_1813_Pr3_B-0.1um_71_17</strain>
    </source>
</reference>
<evidence type="ECO:0000313" key="5">
    <source>
        <dbReference type="Proteomes" id="UP000696931"/>
    </source>
</evidence>
<dbReference type="Proteomes" id="UP000696931">
    <property type="component" value="Unassembled WGS sequence"/>
</dbReference>
<organism evidence="4 5">
    <name type="scientific">Eiseniibacteriota bacterium</name>
    <dbReference type="NCBI Taxonomy" id="2212470"/>
    <lineage>
        <taxon>Bacteria</taxon>
        <taxon>Candidatus Eiseniibacteriota</taxon>
    </lineage>
</organism>
<feature type="chain" id="PRO_5038002286" evidence="2">
    <location>
        <begin position="24"/>
        <end position="211"/>
    </location>
</feature>
<evidence type="ECO:0000313" key="4">
    <source>
        <dbReference type="EMBL" id="MBI5170395.1"/>
    </source>
</evidence>
<dbReference type="SUPFAM" id="SSF56925">
    <property type="entry name" value="OMPA-like"/>
    <property type="match status" value="1"/>
</dbReference>
<dbReference type="EMBL" id="JACRIW010000091">
    <property type="protein sequence ID" value="MBI5170395.1"/>
    <property type="molecule type" value="Genomic_DNA"/>
</dbReference>
<dbReference type="Gene3D" id="2.40.160.20">
    <property type="match status" value="1"/>
</dbReference>
<protein>
    <submittedName>
        <fullName evidence="4">Outer membrane beta-barrel protein</fullName>
    </submittedName>
</protein>
<proteinExistence type="predicted"/>
<comment type="caution">
    <text evidence="4">The sequence shown here is derived from an EMBL/GenBank/DDBJ whole genome shotgun (WGS) entry which is preliminary data.</text>
</comment>
<evidence type="ECO:0000259" key="3">
    <source>
        <dbReference type="Pfam" id="PF13505"/>
    </source>
</evidence>
<dbReference type="InterPro" id="IPR011250">
    <property type="entry name" value="OMP/PagP_B-barrel"/>
</dbReference>
<evidence type="ECO:0000256" key="2">
    <source>
        <dbReference type="SAM" id="SignalP"/>
    </source>
</evidence>